<feature type="region of interest" description="Disordered" evidence="2">
    <location>
        <begin position="640"/>
        <end position="659"/>
    </location>
</feature>
<reference evidence="3 4" key="1">
    <citation type="submission" date="2024-03" db="EMBL/GenBank/DDBJ databases">
        <authorList>
            <person name="Gkanogiannis A."/>
            <person name="Becerra Lopez-Lavalle L."/>
        </authorList>
    </citation>
    <scope>NUCLEOTIDE SEQUENCE [LARGE SCALE GENOMIC DNA]</scope>
</reference>
<evidence type="ECO:0000256" key="2">
    <source>
        <dbReference type="SAM" id="MobiDB-lite"/>
    </source>
</evidence>
<evidence type="ECO:0000313" key="4">
    <source>
        <dbReference type="Proteomes" id="UP001642487"/>
    </source>
</evidence>
<dbReference type="Proteomes" id="UP001642487">
    <property type="component" value="Chromosome 4"/>
</dbReference>
<sequence>MSSSHPNSGSREFSDPVGPKLIGVNVLDTNLRLYPYKDPLLRYVISQRDRSSLSVALSSSVREKILLGAFSLSQILRFRNPRPLCFTFSFFSMWILLVKLLALSSHSLLLSCSCRTSSSNSSSSRGSTLSLSEIVDVLRICELVDFTVCFSFRRVSYSLELFVSRFFSDKVSETFMDGDLWDWPYDQGFSFSDVDESSYNLESGWQADFYFGNGKDVIEENAMNEKYCVQVLKILIRKADADIDDLEENLVLLQCDLAWTESRNQFEACCTALREKIDILDHSMNSWRQSDKINTNDQSPLHRQPAEKLCEMLKPFLGDGREILKPFLGDGHEQDDGQHATVNNQSTDTAMQLVGPFCETSNISSGMKVKSEEIGVKSILLGVDTISNGSGQKHRENNSIRDAEVKPNIAIGGVRLNSSVTEEKSCLKPDNLKPVSKIKIEEAKEHLINNPCKSRRLKSASNVVGERSLLKAQKQGKSVAEKANPDVPRQSDGLSGSKRSFDPNSSSPAHSKSGNCNIEEKLIDFLLRTKKNKIDAVPVLPESVGSASSCLSSNTRRMVDRNLQVLETRKPGTFHASNVLIMLLTKLQDQQGSVMVRTQTKETDKLLLEDSQNVNVCREKSQLNVDHKLKAFTEKGQSKLHTSISKAKKSQKPGAIGDDTCLDKPCQVKAEMQDGAFDAEKNLGPLSQNKGTSKMVVGQEFIDLSFVDDISSSDQIRLDSGTGEDKQMMKSHATIDDQIAKILALLPSSPLEPKKLTLVDLRIIAKELNLTKYHKLRKTVLLDLLVGRLKNDLLVGRLKSC</sequence>
<proteinExistence type="predicted"/>
<feature type="coiled-coil region" evidence="1">
    <location>
        <begin position="229"/>
        <end position="263"/>
    </location>
</feature>
<accession>A0ABP0YIR0</accession>
<feature type="region of interest" description="Disordered" evidence="2">
    <location>
        <begin position="468"/>
        <end position="515"/>
    </location>
</feature>
<keyword evidence="1" id="KW-0175">Coiled coil</keyword>
<feature type="compositionally biased region" description="Polar residues" evidence="2">
    <location>
        <begin position="492"/>
        <end position="515"/>
    </location>
</feature>
<organism evidence="3 4">
    <name type="scientific">Citrullus colocynthis</name>
    <name type="common">colocynth</name>
    <dbReference type="NCBI Taxonomy" id="252529"/>
    <lineage>
        <taxon>Eukaryota</taxon>
        <taxon>Viridiplantae</taxon>
        <taxon>Streptophyta</taxon>
        <taxon>Embryophyta</taxon>
        <taxon>Tracheophyta</taxon>
        <taxon>Spermatophyta</taxon>
        <taxon>Magnoliopsida</taxon>
        <taxon>eudicotyledons</taxon>
        <taxon>Gunneridae</taxon>
        <taxon>Pentapetalae</taxon>
        <taxon>rosids</taxon>
        <taxon>fabids</taxon>
        <taxon>Cucurbitales</taxon>
        <taxon>Cucurbitaceae</taxon>
        <taxon>Benincaseae</taxon>
        <taxon>Citrullus</taxon>
    </lineage>
</organism>
<dbReference type="EMBL" id="OZ021738">
    <property type="protein sequence ID" value="CAK9319540.1"/>
    <property type="molecule type" value="Genomic_DNA"/>
</dbReference>
<name>A0ABP0YIR0_9ROSI</name>
<evidence type="ECO:0000313" key="3">
    <source>
        <dbReference type="EMBL" id="CAK9319540.1"/>
    </source>
</evidence>
<evidence type="ECO:0000256" key="1">
    <source>
        <dbReference type="SAM" id="Coils"/>
    </source>
</evidence>
<protein>
    <recommendedName>
        <fullName evidence="5">Rho termination factor N-terminal domain-containing protein</fullName>
    </recommendedName>
</protein>
<keyword evidence="4" id="KW-1185">Reference proteome</keyword>
<gene>
    <name evidence="3" type="ORF">CITCOLO1_LOCUS11548</name>
</gene>
<evidence type="ECO:0008006" key="5">
    <source>
        <dbReference type="Google" id="ProtNLM"/>
    </source>
</evidence>